<dbReference type="SUPFAM" id="SSF50475">
    <property type="entry name" value="FMN-binding split barrel"/>
    <property type="match status" value="1"/>
</dbReference>
<dbReference type="PANTHER" id="PTHR30466:SF1">
    <property type="entry name" value="FMN REDUCTASE (NADH) RUTF"/>
    <property type="match status" value="1"/>
</dbReference>
<organism evidence="3 4">
    <name type="scientific">Novosphingobium olei</name>
    <dbReference type="NCBI Taxonomy" id="2728851"/>
    <lineage>
        <taxon>Bacteria</taxon>
        <taxon>Pseudomonadati</taxon>
        <taxon>Pseudomonadota</taxon>
        <taxon>Alphaproteobacteria</taxon>
        <taxon>Sphingomonadales</taxon>
        <taxon>Sphingomonadaceae</taxon>
        <taxon>Novosphingobium</taxon>
    </lineage>
</organism>
<protein>
    <submittedName>
        <fullName evidence="3">Flavin reductase family protein</fullName>
    </submittedName>
</protein>
<dbReference type="PANTHER" id="PTHR30466">
    <property type="entry name" value="FLAVIN REDUCTASE"/>
    <property type="match status" value="1"/>
</dbReference>
<dbReference type="AlphaFoldDB" id="A0A7Y0BNC2"/>
<evidence type="ECO:0000259" key="2">
    <source>
        <dbReference type="SMART" id="SM00903"/>
    </source>
</evidence>
<dbReference type="InterPro" id="IPR012349">
    <property type="entry name" value="Split_barrel_FMN-bd"/>
</dbReference>
<dbReference type="Pfam" id="PF01613">
    <property type="entry name" value="Flavin_Reduct"/>
    <property type="match status" value="1"/>
</dbReference>
<reference evidence="3 4" key="1">
    <citation type="submission" date="2020-04" db="EMBL/GenBank/DDBJ databases">
        <title>Novosphingobium sp. TW-4 isolated from soil.</title>
        <authorList>
            <person name="Dahal R.H."/>
            <person name="Chaudhary D.K."/>
        </authorList>
    </citation>
    <scope>NUCLEOTIDE SEQUENCE [LARGE SCALE GENOMIC DNA]</scope>
    <source>
        <strain evidence="3 4">TW-4</strain>
    </source>
</reference>
<feature type="domain" description="Flavin reductase like" evidence="2">
    <location>
        <begin position="12"/>
        <end position="157"/>
    </location>
</feature>
<proteinExistence type="predicted"/>
<accession>A0A7Y0BNC2</accession>
<dbReference type="GO" id="GO:0006208">
    <property type="term" value="P:pyrimidine nucleobase catabolic process"/>
    <property type="evidence" value="ECO:0007669"/>
    <property type="project" value="TreeGrafter"/>
</dbReference>
<evidence type="ECO:0000256" key="1">
    <source>
        <dbReference type="ARBA" id="ARBA00023002"/>
    </source>
</evidence>
<dbReference type="InterPro" id="IPR002563">
    <property type="entry name" value="Flavin_Rdtase-like_dom"/>
</dbReference>
<evidence type="ECO:0000313" key="3">
    <source>
        <dbReference type="EMBL" id="NML92881.1"/>
    </source>
</evidence>
<dbReference type="RefSeq" id="WP_169492163.1">
    <property type="nucleotide sequence ID" value="NZ_AP029021.1"/>
</dbReference>
<dbReference type="EMBL" id="JABBGM010000002">
    <property type="protein sequence ID" value="NML92881.1"/>
    <property type="molecule type" value="Genomic_DNA"/>
</dbReference>
<dbReference type="Proteomes" id="UP000583556">
    <property type="component" value="Unassembled WGS sequence"/>
</dbReference>
<dbReference type="SMART" id="SM00903">
    <property type="entry name" value="Flavin_Reduct"/>
    <property type="match status" value="1"/>
</dbReference>
<gene>
    <name evidence="3" type="ORF">HHL27_04260</name>
</gene>
<dbReference type="GO" id="GO:0010181">
    <property type="term" value="F:FMN binding"/>
    <property type="evidence" value="ECO:0007669"/>
    <property type="project" value="InterPro"/>
</dbReference>
<dbReference type="InterPro" id="IPR050268">
    <property type="entry name" value="NADH-dep_flavin_reductase"/>
</dbReference>
<dbReference type="GO" id="GO:0042602">
    <property type="term" value="F:riboflavin reductase (NADPH) activity"/>
    <property type="evidence" value="ECO:0007669"/>
    <property type="project" value="TreeGrafter"/>
</dbReference>
<dbReference type="Gene3D" id="2.30.110.10">
    <property type="entry name" value="Electron Transport, Fmn-binding Protein, Chain A"/>
    <property type="match status" value="1"/>
</dbReference>
<sequence length="163" mass="17430">MTSIDQAFKLAMRRLAASVNIVTMAGPQGPLGMAATAVCSLSTQPASLLVCVNTSASMHADLTATEAFRIAILHQDQQAIAGVFADPDRKAERFAGPHWRFDAAGIPLLENAQASILCKRDATFAYGTHSIIVGRVDSIEMRDDVSPLAWCDGRFATVHPVHP</sequence>
<comment type="caution">
    <text evidence="3">The sequence shown here is derived from an EMBL/GenBank/DDBJ whole genome shotgun (WGS) entry which is preliminary data.</text>
</comment>
<keyword evidence="1" id="KW-0560">Oxidoreductase</keyword>
<keyword evidence="4" id="KW-1185">Reference proteome</keyword>
<evidence type="ECO:0000313" key="4">
    <source>
        <dbReference type="Proteomes" id="UP000583556"/>
    </source>
</evidence>
<name>A0A7Y0BNC2_9SPHN</name>